<dbReference type="Proteomes" id="UP000655287">
    <property type="component" value="Unassembled WGS sequence"/>
</dbReference>
<gene>
    <name evidence="1" type="ORF">Sru01_11460</name>
</gene>
<dbReference type="GO" id="GO:0003989">
    <property type="term" value="F:acetyl-CoA carboxylase activity"/>
    <property type="evidence" value="ECO:0007669"/>
    <property type="project" value="InterPro"/>
</dbReference>
<protein>
    <recommendedName>
        <fullName evidence="3">Acyl-CoA carboxylase subunit epsilon</fullName>
    </recommendedName>
</protein>
<reference evidence="1" key="1">
    <citation type="submission" date="2021-01" db="EMBL/GenBank/DDBJ databases">
        <title>Whole genome shotgun sequence of Sphaerisporangium rufum NBRC 109079.</title>
        <authorList>
            <person name="Komaki H."/>
            <person name="Tamura T."/>
        </authorList>
    </citation>
    <scope>NUCLEOTIDE SEQUENCE</scope>
    <source>
        <strain evidence="1">NBRC 109079</strain>
    </source>
</reference>
<name>A0A919QXW8_9ACTN</name>
<dbReference type="RefSeq" id="WP_203982802.1">
    <property type="nucleotide sequence ID" value="NZ_BOOU01000014.1"/>
</dbReference>
<comment type="caution">
    <text evidence="1">The sequence shown here is derived from an EMBL/GenBank/DDBJ whole genome shotgun (WGS) entry which is preliminary data.</text>
</comment>
<dbReference type="InterPro" id="IPR032716">
    <property type="entry name" value="ACC_epsilon"/>
</dbReference>
<accession>A0A919QXW8</accession>
<evidence type="ECO:0000313" key="1">
    <source>
        <dbReference type="EMBL" id="GII76164.1"/>
    </source>
</evidence>
<keyword evidence="2" id="KW-1185">Reference proteome</keyword>
<proteinExistence type="predicted"/>
<dbReference type="AlphaFoldDB" id="A0A919QXW8"/>
<dbReference type="EMBL" id="BOOU01000014">
    <property type="protein sequence ID" value="GII76164.1"/>
    <property type="molecule type" value="Genomic_DNA"/>
</dbReference>
<evidence type="ECO:0000313" key="2">
    <source>
        <dbReference type="Proteomes" id="UP000655287"/>
    </source>
</evidence>
<evidence type="ECO:0008006" key="3">
    <source>
        <dbReference type="Google" id="ProtNLM"/>
    </source>
</evidence>
<dbReference type="GO" id="GO:0004658">
    <property type="term" value="F:propionyl-CoA carboxylase activity"/>
    <property type="evidence" value="ECO:0007669"/>
    <property type="project" value="InterPro"/>
</dbReference>
<dbReference type="Pfam" id="PF13822">
    <property type="entry name" value="ACC_epsilon"/>
    <property type="match status" value="1"/>
</dbReference>
<sequence length="77" mass="8301">MPEEPFLRVVRGRPTPEELAALIMVLNARAASAAPAAEAAPESDARLPAWIGRMRPGRPRCEPEAVPDGWRVAGWTG</sequence>
<organism evidence="1 2">
    <name type="scientific">Sphaerisporangium rufum</name>
    <dbReference type="NCBI Taxonomy" id="1381558"/>
    <lineage>
        <taxon>Bacteria</taxon>
        <taxon>Bacillati</taxon>
        <taxon>Actinomycetota</taxon>
        <taxon>Actinomycetes</taxon>
        <taxon>Streptosporangiales</taxon>
        <taxon>Streptosporangiaceae</taxon>
        <taxon>Sphaerisporangium</taxon>
    </lineage>
</organism>